<name>A0A844QH81_9HYPH</name>
<dbReference type="InterPro" id="IPR014718">
    <property type="entry name" value="GH-type_carb-bd"/>
</dbReference>
<dbReference type="InterPro" id="IPR011013">
    <property type="entry name" value="Gal_mutarotase_sf_dom"/>
</dbReference>
<gene>
    <name evidence="1" type="ORF">GN330_15520</name>
</gene>
<dbReference type="GO" id="GO:0005975">
    <property type="term" value="P:carbohydrate metabolic process"/>
    <property type="evidence" value="ECO:0007669"/>
    <property type="project" value="InterPro"/>
</dbReference>
<dbReference type="GO" id="GO:0016853">
    <property type="term" value="F:isomerase activity"/>
    <property type="evidence" value="ECO:0007669"/>
    <property type="project" value="InterPro"/>
</dbReference>
<dbReference type="Proteomes" id="UP000463224">
    <property type="component" value="Unassembled WGS sequence"/>
</dbReference>
<sequence>MSDEDALRVGQTCLRIRRRGAEIVAWRVGEDDLLWSAGPQWSRSSPLLFPIVGRVNDGVVRVDGHLYPMPTHGFTASQDFVPVERTETTLRLRLHDNDETRSAYPFAFCLEVLYRLHERAVEAAFTVTNPGTRPLPYALGLHPGFRWPFADGDADDYRIVFDRDEEPSVPEIDPDGLFTQARRAIPIKGRGLPLTRDLMAREALCFLHARSRHLRFVSPGGAAIAVETGGFPHLALWSRPPGQFLCIEAWTGHGDPQGFSGELAHKPSMRSLEPGASSSHAMRWLFDAGTP</sequence>
<comment type="caution">
    <text evidence="1">The sequence shown here is derived from an EMBL/GenBank/DDBJ whole genome shotgun (WGS) entry which is preliminary data.</text>
</comment>
<dbReference type="CDD" id="cd09024">
    <property type="entry name" value="Aldose_epim_lacX"/>
    <property type="match status" value="1"/>
</dbReference>
<dbReference type="RefSeq" id="WP_343040721.1">
    <property type="nucleotide sequence ID" value="NZ_WPHG01000003.1"/>
</dbReference>
<dbReference type="EMBL" id="WPHG01000003">
    <property type="protein sequence ID" value="MVA98655.1"/>
    <property type="molecule type" value="Genomic_DNA"/>
</dbReference>
<evidence type="ECO:0000313" key="1">
    <source>
        <dbReference type="EMBL" id="MVA98655.1"/>
    </source>
</evidence>
<accession>A0A844QH81</accession>
<keyword evidence="2" id="KW-1185">Reference proteome</keyword>
<dbReference type="Pfam" id="PF01263">
    <property type="entry name" value="Aldose_epim"/>
    <property type="match status" value="1"/>
</dbReference>
<dbReference type="GO" id="GO:0030246">
    <property type="term" value="F:carbohydrate binding"/>
    <property type="evidence" value="ECO:0007669"/>
    <property type="project" value="InterPro"/>
</dbReference>
<proteinExistence type="predicted"/>
<organism evidence="1 2">
    <name type="scientific">Nitratireductor arenosus</name>
    <dbReference type="NCBI Taxonomy" id="2682096"/>
    <lineage>
        <taxon>Bacteria</taxon>
        <taxon>Pseudomonadati</taxon>
        <taxon>Pseudomonadota</taxon>
        <taxon>Alphaproteobacteria</taxon>
        <taxon>Hyphomicrobiales</taxon>
        <taxon>Phyllobacteriaceae</taxon>
        <taxon>Nitratireductor</taxon>
    </lineage>
</organism>
<evidence type="ECO:0000313" key="2">
    <source>
        <dbReference type="Proteomes" id="UP000463224"/>
    </source>
</evidence>
<dbReference type="SUPFAM" id="SSF74650">
    <property type="entry name" value="Galactose mutarotase-like"/>
    <property type="match status" value="1"/>
</dbReference>
<protein>
    <submittedName>
        <fullName evidence="1">Aldose 1-epimerase family protein</fullName>
    </submittedName>
</protein>
<dbReference type="Gene3D" id="2.70.98.10">
    <property type="match status" value="1"/>
</dbReference>
<reference evidence="1 2" key="1">
    <citation type="submission" date="2019-12" db="EMBL/GenBank/DDBJ databases">
        <title>Nitratireductor arenosus sp. nov., Isolated from sea sand, Jeju island, South Korea.</title>
        <authorList>
            <person name="Kim W."/>
        </authorList>
    </citation>
    <scope>NUCLEOTIDE SEQUENCE [LARGE SCALE GENOMIC DNA]</scope>
    <source>
        <strain evidence="1 2">CAU 1489</strain>
    </source>
</reference>
<dbReference type="InterPro" id="IPR037481">
    <property type="entry name" value="LacX"/>
</dbReference>
<dbReference type="AlphaFoldDB" id="A0A844QH81"/>
<dbReference type="InterPro" id="IPR008183">
    <property type="entry name" value="Aldose_1/G6P_1-epimerase"/>
</dbReference>